<dbReference type="Proteomes" id="UP000324022">
    <property type="component" value="Unassembled WGS sequence"/>
</dbReference>
<feature type="signal peptide" evidence="1">
    <location>
        <begin position="1"/>
        <end position="24"/>
    </location>
</feature>
<evidence type="ECO:0000259" key="2">
    <source>
        <dbReference type="PROSITE" id="PS50213"/>
    </source>
</evidence>
<sequence>MRIASPSALSTAFIASLCAASAHAAPAFDNDQLIYQTPAASGFEALTLGLSSKLSSAFTNVISHFSRPTATFEEQGKTIWDVINDSEEFSQLAHILNYSSDATKDILKKKDDLTLFAPLNWHHHRGGDDDKEAFQDLSFGPASVQQWSQLQKQISDFEIDYGVDALHHKGDDDDDDEKKKHRREVIRHLIDAHALYHLVRSDKVLDSKTIADNSSVATWLNTGKAHPNNDGTDWRVRTGKSLLPLPAIYLNFYSRVVKPDIRTKNGLIHGIKYPLILPPDVLQSLFFGQTTFSTTTSGLQKVRAAQYLSYHPWQGHHGHGHRGGDDKKSFSAYHHESNGTGHKHFPGVPAETFFAPTNLAWSRLPFAFRAYLFSPWGYHLLQKIFMLHSLPSDIVYADFVHHISHSKSAAPQAVYTVEGHGNKTSYTFNSVLPAINGKKGEFETIDVDVYRYYLLPGQKGPLQTRMVVQNVSVILQDFPASNGASHAIDHFLKPKGHPEKGIWAEVAEATEEAGFGSVDLLAEAQAGLW</sequence>
<evidence type="ECO:0000313" key="3">
    <source>
        <dbReference type="EMBL" id="SPO23820.1"/>
    </source>
</evidence>
<feature type="domain" description="FAS1" evidence="2">
    <location>
        <begin position="76"/>
        <end position="275"/>
    </location>
</feature>
<dbReference type="PROSITE" id="PS50213">
    <property type="entry name" value="FAS1"/>
    <property type="match status" value="2"/>
</dbReference>
<organism evidence="3 4">
    <name type="scientific">Ustilago trichophora</name>
    <dbReference type="NCBI Taxonomy" id="86804"/>
    <lineage>
        <taxon>Eukaryota</taxon>
        <taxon>Fungi</taxon>
        <taxon>Dikarya</taxon>
        <taxon>Basidiomycota</taxon>
        <taxon>Ustilaginomycotina</taxon>
        <taxon>Ustilaginomycetes</taxon>
        <taxon>Ustilaginales</taxon>
        <taxon>Ustilaginaceae</taxon>
        <taxon>Ustilago</taxon>
    </lineage>
</organism>
<dbReference type="InterPro" id="IPR050904">
    <property type="entry name" value="Adhesion/Biosynth-related"/>
</dbReference>
<name>A0A5C3E1D4_9BASI</name>
<accession>A0A5C3E1D4</accession>
<evidence type="ECO:0000256" key="1">
    <source>
        <dbReference type="SAM" id="SignalP"/>
    </source>
</evidence>
<feature type="chain" id="PRO_5023137394" description="FAS1 domain-containing protein" evidence="1">
    <location>
        <begin position="25"/>
        <end position="529"/>
    </location>
</feature>
<proteinExistence type="predicted"/>
<dbReference type="SMART" id="SM00554">
    <property type="entry name" value="FAS1"/>
    <property type="match status" value="2"/>
</dbReference>
<dbReference type="Gene3D" id="2.30.180.10">
    <property type="entry name" value="FAS1 domain"/>
    <property type="match status" value="2"/>
</dbReference>
<dbReference type="GO" id="GO:0005615">
    <property type="term" value="C:extracellular space"/>
    <property type="evidence" value="ECO:0007669"/>
    <property type="project" value="TreeGrafter"/>
</dbReference>
<protein>
    <recommendedName>
        <fullName evidence="2">FAS1 domain-containing protein</fullName>
    </recommendedName>
</protein>
<gene>
    <name evidence="3" type="ORF">UTRI_03650_B</name>
</gene>
<dbReference type="InterPro" id="IPR036378">
    <property type="entry name" value="FAS1_dom_sf"/>
</dbReference>
<dbReference type="EMBL" id="OOIN01000006">
    <property type="protein sequence ID" value="SPO23820.1"/>
    <property type="molecule type" value="Genomic_DNA"/>
</dbReference>
<feature type="domain" description="FAS1" evidence="2">
    <location>
        <begin position="279"/>
        <end position="492"/>
    </location>
</feature>
<dbReference type="Pfam" id="PF02469">
    <property type="entry name" value="Fasciclin"/>
    <property type="match status" value="1"/>
</dbReference>
<keyword evidence="1" id="KW-0732">Signal</keyword>
<evidence type="ECO:0000313" key="4">
    <source>
        <dbReference type="Proteomes" id="UP000324022"/>
    </source>
</evidence>
<reference evidence="3 4" key="1">
    <citation type="submission" date="2018-03" db="EMBL/GenBank/DDBJ databases">
        <authorList>
            <person name="Guldener U."/>
        </authorList>
    </citation>
    <scope>NUCLEOTIDE SEQUENCE [LARGE SCALE GENOMIC DNA]</scope>
    <source>
        <strain evidence="3 4">NBRC100155</strain>
    </source>
</reference>
<dbReference type="SUPFAM" id="SSF82153">
    <property type="entry name" value="FAS1 domain"/>
    <property type="match status" value="2"/>
</dbReference>
<dbReference type="AlphaFoldDB" id="A0A5C3E1D4"/>
<dbReference type="InterPro" id="IPR000782">
    <property type="entry name" value="FAS1_domain"/>
</dbReference>
<keyword evidence="4" id="KW-1185">Reference proteome</keyword>
<dbReference type="PANTHER" id="PTHR10900">
    <property type="entry name" value="PERIOSTIN-RELATED"/>
    <property type="match status" value="1"/>
</dbReference>
<dbReference type="PANTHER" id="PTHR10900:SF125">
    <property type="entry name" value="FAS1 DOMAIN-CONTAINING PROTEIN YLR001C"/>
    <property type="match status" value="1"/>
</dbReference>
<dbReference type="OrthoDB" id="7700931at2759"/>